<name>A0A9D1S222_9FIRM</name>
<evidence type="ECO:0000259" key="5">
    <source>
        <dbReference type="Pfam" id="PF17384"/>
    </source>
</evidence>
<protein>
    <recommendedName>
        <fullName evidence="3">Ribosome maturation factor RimP</fullName>
    </recommendedName>
</protein>
<dbReference type="PANTHER" id="PTHR33867">
    <property type="entry name" value="RIBOSOME MATURATION FACTOR RIMP"/>
    <property type="match status" value="1"/>
</dbReference>
<dbReference type="SUPFAM" id="SSF75420">
    <property type="entry name" value="YhbC-like, N-terminal domain"/>
    <property type="match status" value="1"/>
</dbReference>
<dbReference type="Proteomes" id="UP000824070">
    <property type="component" value="Unassembled WGS sequence"/>
</dbReference>
<dbReference type="InterPro" id="IPR035956">
    <property type="entry name" value="RimP_N_sf"/>
</dbReference>
<dbReference type="InterPro" id="IPR028989">
    <property type="entry name" value="RimP_N"/>
</dbReference>
<dbReference type="InterPro" id="IPR028998">
    <property type="entry name" value="RimP_C"/>
</dbReference>
<dbReference type="Gene3D" id="3.30.300.70">
    <property type="entry name" value="RimP-like superfamily, N-terminal"/>
    <property type="match status" value="1"/>
</dbReference>
<reference evidence="6" key="2">
    <citation type="journal article" date="2021" name="PeerJ">
        <title>Extensive microbial diversity within the chicken gut microbiome revealed by metagenomics and culture.</title>
        <authorList>
            <person name="Gilroy R."/>
            <person name="Ravi A."/>
            <person name="Getino M."/>
            <person name="Pursley I."/>
            <person name="Horton D.L."/>
            <person name="Alikhan N.F."/>
            <person name="Baker D."/>
            <person name="Gharbi K."/>
            <person name="Hall N."/>
            <person name="Watson M."/>
            <person name="Adriaenssens E.M."/>
            <person name="Foster-Nyarko E."/>
            <person name="Jarju S."/>
            <person name="Secka A."/>
            <person name="Antonio M."/>
            <person name="Oren A."/>
            <person name="Chaudhuri R.R."/>
            <person name="La Ragione R."/>
            <person name="Hildebrand F."/>
            <person name="Pallen M.J."/>
        </authorList>
    </citation>
    <scope>NUCLEOTIDE SEQUENCE</scope>
    <source>
        <strain evidence="6">ChiGjej1B1-22543</strain>
    </source>
</reference>
<sequence>MDEKEMTIRGYVEPLLQGEGYSLYDLKLTKSSLSVVVDRDKPISLDEIVAISEKISALLDEKDPIEGAYSLDVSSSGAEKRIDPSKLDAYVGSYVNITLHSPIKGENVFEGTLGEEEGKLTLTYFDKGRKKTISFDKDGVAKSRLAIKF</sequence>
<dbReference type="CDD" id="cd01734">
    <property type="entry name" value="YlxS_C"/>
    <property type="match status" value="1"/>
</dbReference>
<reference evidence="6" key="1">
    <citation type="submission" date="2020-10" db="EMBL/GenBank/DDBJ databases">
        <authorList>
            <person name="Gilroy R."/>
        </authorList>
    </citation>
    <scope>NUCLEOTIDE SEQUENCE</scope>
    <source>
        <strain evidence="6">ChiGjej1B1-22543</strain>
    </source>
</reference>
<comment type="function">
    <text evidence="3">Required for maturation of 30S ribosomal subunits.</text>
</comment>
<evidence type="ECO:0000313" key="7">
    <source>
        <dbReference type="Proteomes" id="UP000824070"/>
    </source>
</evidence>
<accession>A0A9D1S222</accession>
<dbReference type="Pfam" id="PF17384">
    <property type="entry name" value="DUF150_C"/>
    <property type="match status" value="1"/>
</dbReference>
<evidence type="ECO:0000313" key="6">
    <source>
        <dbReference type="EMBL" id="HIU44780.1"/>
    </source>
</evidence>
<evidence type="ECO:0000256" key="3">
    <source>
        <dbReference type="HAMAP-Rule" id="MF_01077"/>
    </source>
</evidence>
<dbReference type="PANTHER" id="PTHR33867:SF1">
    <property type="entry name" value="RIBOSOME MATURATION FACTOR RIMP"/>
    <property type="match status" value="1"/>
</dbReference>
<organism evidence="6 7">
    <name type="scientific">Candidatus Alloenteromonas pullicola</name>
    <dbReference type="NCBI Taxonomy" id="2840784"/>
    <lineage>
        <taxon>Bacteria</taxon>
        <taxon>Bacillati</taxon>
        <taxon>Bacillota</taxon>
        <taxon>Bacillota incertae sedis</taxon>
        <taxon>Candidatus Alloenteromonas</taxon>
    </lineage>
</organism>
<dbReference type="GO" id="GO:0005829">
    <property type="term" value="C:cytosol"/>
    <property type="evidence" value="ECO:0007669"/>
    <property type="project" value="TreeGrafter"/>
</dbReference>
<comment type="subcellular location">
    <subcellularLocation>
        <location evidence="3">Cytoplasm</location>
    </subcellularLocation>
</comment>
<feature type="domain" description="Ribosome maturation factor RimP C-terminal" evidence="5">
    <location>
        <begin position="89"/>
        <end position="149"/>
    </location>
</feature>
<dbReference type="AlphaFoldDB" id="A0A9D1S222"/>
<dbReference type="GO" id="GO:0006412">
    <property type="term" value="P:translation"/>
    <property type="evidence" value="ECO:0007669"/>
    <property type="project" value="TreeGrafter"/>
</dbReference>
<comment type="similarity">
    <text evidence="3">Belongs to the RimP family.</text>
</comment>
<evidence type="ECO:0000256" key="1">
    <source>
        <dbReference type="ARBA" id="ARBA00022490"/>
    </source>
</evidence>
<dbReference type="SUPFAM" id="SSF74942">
    <property type="entry name" value="YhbC-like, C-terminal domain"/>
    <property type="match status" value="1"/>
</dbReference>
<keyword evidence="2 3" id="KW-0690">Ribosome biogenesis</keyword>
<dbReference type="EMBL" id="DVMV01000005">
    <property type="protein sequence ID" value="HIU44780.1"/>
    <property type="molecule type" value="Genomic_DNA"/>
</dbReference>
<dbReference type="Pfam" id="PF02576">
    <property type="entry name" value="RimP_N"/>
    <property type="match status" value="1"/>
</dbReference>
<proteinExistence type="inferred from homology"/>
<dbReference type="InterPro" id="IPR036847">
    <property type="entry name" value="RimP_C_sf"/>
</dbReference>
<evidence type="ECO:0000256" key="2">
    <source>
        <dbReference type="ARBA" id="ARBA00022517"/>
    </source>
</evidence>
<dbReference type="Gene3D" id="2.30.30.180">
    <property type="entry name" value="Ribosome maturation factor RimP, C-terminal domain"/>
    <property type="match status" value="1"/>
</dbReference>
<keyword evidence="1 3" id="KW-0963">Cytoplasm</keyword>
<dbReference type="GO" id="GO:0000028">
    <property type="term" value="P:ribosomal small subunit assembly"/>
    <property type="evidence" value="ECO:0007669"/>
    <property type="project" value="TreeGrafter"/>
</dbReference>
<dbReference type="InterPro" id="IPR003728">
    <property type="entry name" value="Ribosome_maturation_RimP"/>
</dbReference>
<feature type="domain" description="Ribosome maturation factor RimP N-terminal" evidence="4">
    <location>
        <begin position="12"/>
        <end position="79"/>
    </location>
</feature>
<comment type="caution">
    <text evidence="6">The sequence shown here is derived from an EMBL/GenBank/DDBJ whole genome shotgun (WGS) entry which is preliminary data.</text>
</comment>
<gene>
    <name evidence="3" type="primary">rimP</name>
    <name evidence="6" type="ORF">IAC52_00565</name>
</gene>
<dbReference type="HAMAP" id="MF_01077">
    <property type="entry name" value="RimP"/>
    <property type="match status" value="1"/>
</dbReference>
<evidence type="ECO:0000259" key="4">
    <source>
        <dbReference type="Pfam" id="PF02576"/>
    </source>
</evidence>